<dbReference type="GO" id="GO:0006400">
    <property type="term" value="P:tRNA modification"/>
    <property type="evidence" value="ECO:0007669"/>
    <property type="project" value="UniProtKB-UniRule"/>
</dbReference>
<dbReference type="EMBL" id="PVTV01000013">
    <property type="protein sequence ID" value="PRY97998.1"/>
    <property type="molecule type" value="Genomic_DNA"/>
</dbReference>
<dbReference type="SUPFAM" id="SSF52821">
    <property type="entry name" value="Rhodanese/Cell cycle control phosphatase"/>
    <property type="match status" value="1"/>
</dbReference>
<keyword evidence="1" id="KW-0819">tRNA processing</keyword>
<dbReference type="CDD" id="cd01518">
    <property type="entry name" value="RHOD_YceA"/>
    <property type="match status" value="1"/>
</dbReference>
<comment type="catalytic activity">
    <reaction evidence="1">
        <text>uridine(34) in tRNA + AH2 + O2 = 5-hydroxyuridine(34) in tRNA + A + H2O</text>
        <dbReference type="Rhea" id="RHEA:64224"/>
        <dbReference type="Rhea" id="RHEA-COMP:11727"/>
        <dbReference type="Rhea" id="RHEA-COMP:13381"/>
        <dbReference type="ChEBI" id="CHEBI:13193"/>
        <dbReference type="ChEBI" id="CHEBI:15377"/>
        <dbReference type="ChEBI" id="CHEBI:15379"/>
        <dbReference type="ChEBI" id="CHEBI:17499"/>
        <dbReference type="ChEBI" id="CHEBI:65315"/>
        <dbReference type="ChEBI" id="CHEBI:136877"/>
    </reaction>
</comment>
<dbReference type="SMART" id="SM00450">
    <property type="entry name" value="RHOD"/>
    <property type="match status" value="1"/>
</dbReference>
<dbReference type="Proteomes" id="UP000238308">
    <property type="component" value="Unassembled WGS sequence"/>
</dbReference>
<dbReference type="OrthoDB" id="9778326at2"/>
<sequence length="246" mass="27508">MSAVLNIAAYKFVELDQLEQRRLAVFEQASAFELKGTVLLSHEGINIFLAGIQPHITGFLAWLQQDPAFTELEVKYSESNGLPFKRLKVKIKAEIIRMDQPTIRPLKGRAPAVDAQTAARWITNGHDDAGQKVVLLDTRNDFEVQAGTFKNAINWHLTKFTEFPEAVKTHQAELEGKTVISFCTGGIRCEKAAIYMAELGLKDVYQLDGGILKYFEETGGIGYEGNCFVFDERETLDPDLKPNPLS</sequence>
<comment type="similarity">
    <text evidence="1">Belongs to the TrhO family.</text>
</comment>
<dbReference type="AlphaFoldDB" id="A0A2T0XGC3"/>
<dbReference type="PANTHER" id="PTHR43268">
    <property type="entry name" value="THIOSULFATE SULFURTRANSFERASE/RHODANESE-LIKE DOMAIN-CONTAINING PROTEIN 2"/>
    <property type="match status" value="1"/>
</dbReference>
<gene>
    <name evidence="1" type="primary">trhO</name>
    <name evidence="3" type="ORF">BCM14_1713</name>
</gene>
<protein>
    <recommendedName>
        <fullName evidence="1">tRNA uridine(34) hydroxylase</fullName>
        <ecNumber evidence="1">1.14.-.-</ecNumber>
    </recommendedName>
    <alternativeName>
        <fullName evidence="1">tRNA hydroxylation protein O</fullName>
    </alternativeName>
</protein>
<dbReference type="Gene3D" id="3.30.70.100">
    <property type="match status" value="1"/>
</dbReference>
<accession>A0A2T0XGC3</accession>
<dbReference type="InterPro" id="IPR001763">
    <property type="entry name" value="Rhodanese-like_dom"/>
</dbReference>
<dbReference type="Pfam" id="PF17773">
    <property type="entry name" value="UPF0176_N"/>
    <property type="match status" value="1"/>
</dbReference>
<evidence type="ECO:0000313" key="3">
    <source>
        <dbReference type="EMBL" id="PRY97998.1"/>
    </source>
</evidence>
<dbReference type="InterPro" id="IPR036873">
    <property type="entry name" value="Rhodanese-like_dom_sf"/>
</dbReference>
<feature type="domain" description="Rhodanese" evidence="2">
    <location>
        <begin position="129"/>
        <end position="223"/>
    </location>
</feature>
<dbReference type="GO" id="GO:0016705">
    <property type="term" value="F:oxidoreductase activity, acting on paired donors, with incorporation or reduction of molecular oxygen"/>
    <property type="evidence" value="ECO:0007669"/>
    <property type="project" value="UniProtKB-UniRule"/>
</dbReference>
<dbReference type="Gene3D" id="3.40.250.10">
    <property type="entry name" value="Rhodanese-like domain"/>
    <property type="match status" value="1"/>
</dbReference>
<dbReference type="Pfam" id="PF00581">
    <property type="entry name" value="Rhodanese"/>
    <property type="match status" value="1"/>
</dbReference>
<dbReference type="PANTHER" id="PTHR43268:SF3">
    <property type="entry name" value="RHODANESE-LIKE DOMAIN-CONTAINING PROTEIN 7-RELATED"/>
    <property type="match status" value="1"/>
</dbReference>
<comment type="function">
    <text evidence="1">Catalyzes oxygen-dependent 5-hydroxyuridine (ho5U) modification at position 34 in tRNAs.</text>
</comment>
<keyword evidence="1" id="KW-0560">Oxidoreductase</keyword>
<reference evidence="3 4" key="1">
    <citation type="submission" date="2018-03" db="EMBL/GenBank/DDBJ databases">
        <title>Genomic Encyclopedia of Type Strains, Phase III (KMG-III): the genomes of soil and plant-associated and newly described type strains.</title>
        <authorList>
            <person name="Whitman W."/>
        </authorList>
    </citation>
    <scope>NUCLEOTIDE SEQUENCE [LARGE SCALE GENOMIC DNA]</scope>
    <source>
        <strain evidence="3 4">MWH-P2sevCIIIb</strain>
    </source>
</reference>
<evidence type="ECO:0000256" key="1">
    <source>
        <dbReference type="HAMAP-Rule" id="MF_00469"/>
    </source>
</evidence>
<name>A0A2T0XGC3_9BURK</name>
<dbReference type="RefSeq" id="WP_106227567.1">
    <property type="nucleotide sequence ID" value="NZ_PVTV01000013.1"/>
</dbReference>
<dbReference type="EC" id="1.14.-.-" evidence="1"/>
<dbReference type="NCBIfam" id="NF003703">
    <property type="entry name" value="PRK05320.1"/>
    <property type="match status" value="1"/>
</dbReference>
<organism evidence="3 4">
    <name type="scientific">Jezberella montanilacus</name>
    <dbReference type="NCBI Taxonomy" id="323426"/>
    <lineage>
        <taxon>Bacteria</taxon>
        <taxon>Pseudomonadati</taxon>
        <taxon>Pseudomonadota</taxon>
        <taxon>Betaproteobacteria</taxon>
        <taxon>Burkholderiales</taxon>
        <taxon>Alcaligenaceae</taxon>
        <taxon>Jezberella</taxon>
    </lineage>
</organism>
<keyword evidence="4" id="KW-1185">Reference proteome</keyword>
<dbReference type="InterPro" id="IPR020936">
    <property type="entry name" value="TrhO"/>
</dbReference>
<evidence type="ECO:0000259" key="2">
    <source>
        <dbReference type="PROSITE" id="PS50206"/>
    </source>
</evidence>
<evidence type="ECO:0000313" key="4">
    <source>
        <dbReference type="Proteomes" id="UP000238308"/>
    </source>
</evidence>
<proteinExistence type="inferred from homology"/>
<comment type="caution">
    <text evidence="3">The sequence shown here is derived from an EMBL/GenBank/DDBJ whole genome shotgun (WGS) entry which is preliminary data.</text>
</comment>
<dbReference type="HAMAP" id="MF_00469">
    <property type="entry name" value="TrhO"/>
    <property type="match status" value="1"/>
</dbReference>
<dbReference type="PROSITE" id="PS50206">
    <property type="entry name" value="RHODANESE_3"/>
    <property type="match status" value="1"/>
</dbReference>
<dbReference type="InterPro" id="IPR040503">
    <property type="entry name" value="TRHO_N"/>
</dbReference>